<reference evidence="3" key="1">
    <citation type="journal article" date="2017" name="Biotechnol. Biofuels">
        <title>Evaluation of environmental bacterial communities as a factor affecting the growth of duckweed Lemna minor.</title>
        <authorList>
            <person name="Ishizawa H."/>
            <person name="Kuroda M."/>
            <person name="Morikawa M."/>
            <person name="Ike M."/>
        </authorList>
    </citation>
    <scope>NUCLEOTIDE SEQUENCE [LARGE SCALE GENOMIC DNA]</scope>
    <source>
        <strain evidence="3">M6</strain>
    </source>
</reference>
<sequence>MKALAPLLALSVLGLSACATTETPPIVPVPVVVPSSLQPQPVLLFDVQKEGRKLYTLNDEFPYCDKLTGKVVVVPKWFRTDFASVPWFGQFAVNTDGPTIRAAIVHDWLYAIGEPGKRQDADDIFYRAMRKWGVSEIEARIAYNAVRTGGEKGYGLASDWVFVNPAFPSARFPAPFAKPKTGVIMTLPQCKGFEEMVAKGWKAYPLYPAPVTPTVSQPPKKKPLFGIG</sequence>
<evidence type="ECO:0000256" key="1">
    <source>
        <dbReference type="SAM" id="SignalP"/>
    </source>
</evidence>
<organism evidence="2 3">
    <name type="scientific">Asticcacaulis excentricus</name>
    <dbReference type="NCBI Taxonomy" id="78587"/>
    <lineage>
        <taxon>Bacteria</taxon>
        <taxon>Pseudomonadati</taxon>
        <taxon>Pseudomonadota</taxon>
        <taxon>Alphaproteobacteria</taxon>
        <taxon>Caulobacterales</taxon>
        <taxon>Caulobacteraceae</taxon>
        <taxon>Asticcacaulis</taxon>
    </lineage>
</organism>
<proteinExistence type="predicted"/>
<protein>
    <submittedName>
        <fullName evidence="2">Tail fiber assembly protein</fullName>
    </submittedName>
</protein>
<accession>A0A3G9FY47</accession>
<evidence type="ECO:0000313" key="2">
    <source>
        <dbReference type="EMBL" id="BBF79970.1"/>
    </source>
</evidence>
<dbReference type="OrthoDB" id="7874856at2"/>
<feature type="signal peptide" evidence="1">
    <location>
        <begin position="1"/>
        <end position="19"/>
    </location>
</feature>
<dbReference type="Pfam" id="PF07087">
    <property type="entry name" value="DUF1353"/>
    <property type="match status" value="1"/>
</dbReference>
<keyword evidence="1" id="KW-0732">Signal</keyword>
<evidence type="ECO:0000313" key="3">
    <source>
        <dbReference type="Proteomes" id="UP000278756"/>
    </source>
</evidence>
<dbReference type="PROSITE" id="PS51257">
    <property type="entry name" value="PROKAR_LIPOPROTEIN"/>
    <property type="match status" value="1"/>
</dbReference>
<gene>
    <name evidence="2" type="ORF">EM6_0547</name>
</gene>
<dbReference type="Proteomes" id="UP000278756">
    <property type="component" value="Chromosome 1"/>
</dbReference>
<dbReference type="EMBL" id="AP018827">
    <property type="protein sequence ID" value="BBF79970.1"/>
    <property type="molecule type" value="Genomic_DNA"/>
</dbReference>
<feature type="chain" id="PRO_5018032409" evidence="1">
    <location>
        <begin position="20"/>
        <end position="228"/>
    </location>
</feature>
<dbReference type="InterPro" id="IPR010767">
    <property type="entry name" value="Phage_CGC-2007_Cje0229"/>
</dbReference>
<name>A0A3G9FY47_9CAUL</name>
<dbReference type="RefSeq" id="WP_126420159.1">
    <property type="nucleotide sequence ID" value="NZ_AP018827.1"/>
</dbReference>
<reference evidence="3" key="2">
    <citation type="journal article" date="2017" name="Plant Physiol. Biochem.">
        <title>Differential oxidative and antioxidative response of duckweed Lemna minor toward plant growth promoting/inhibiting bacteria.</title>
        <authorList>
            <person name="Ishizawa H."/>
            <person name="Kuroda M."/>
            <person name="Morikawa M."/>
            <person name="Ike M."/>
        </authorList>
    </citation>
    <scope>NUCLEOTIDE SEQUENCE [LARGE SCALE GENOMIC DNA]</scope>
    <source>
        <strain evidence="3">M6</strain>
    </source>
</reference>
<dbReference type="AlphaFoldDB" id="A0A3G9FY47"/>